<protein>
    <submittedName>
        <fullName evidence="3">ABC-type transport system involved in multi-copper enzyme maturation, permease component</fullName>
    </submittedName>
</protein>
<evidence type="ECO:0000313" key="4">
    <source>
        <dbReference type="Proteomes" id="UP001152519"/>
    </source>
</evidence>
<dbReference type="PANTHER" id="PTHR37305">
    <property type="entry name" value="INTEGRAL MEMBRANE PROTEIN-RELATED"/>
    <property type="match status" value="1"/>
</dbReference>
<dbReference type="AlphaFoldDB" id="A0A9W4E1C8"/>
<dbReference type="PANTHER" id="PTHR37305:SF1">
    <property type="entry name" value="MEMBRANE PROTEIN"/>
    <property type="match status" value="1"/>
</dbReference>
<comment type="caution">
    <text evidence="3">The sequence shown here is derived from an EMBL/GenBank/DDBJ whole genome shotgun (WGS) entry which is preliminary data.</text>
</comment>
<sequence>MSTTTSTVMAGGAVPPAAPTAPRGQVTQLRVLHSEWIKMRSLRSTFYTLIAAVVALVGLGALFSAFTASHWAGMNPHERADFEPGMTSLRGFFLAQLAVGVLGVLMISGEYATGMIRASLSAVPGRLPVLWAKAGLYAAVTWVLMTAGALVAFLIGQATMSSKHIGTSLGDPGVLRQVMGVGLYLTVVGLLGVAIGALIRNTAGGIATVFGLLLVVPVLAEALPTSWSNHVNQWLPSNAGQSLIALHREAHTLAPWTGFAVFCLYAALALAAAAVLLKRRDA</sequence>
<evidence type="ECO:0000256" key="1">
    <source>
        <dbReference type="SAM" id="MobiDB-lite"/>
    </source>
</evidence>
<keyword evidence="2" id="KW-0472">Membrane</keyword>
<organism evidence="3 4">
    <name type="scientific">Actinacidiphila cocklensis</name>
    <dbReference type="NCBI Taxonomy" id="887465"/>
    <lineage>
        <taxon>Bacteria</taxon>
        <taxon>Bacillati</taxon>
        <taxon>Actinomycetota</taxon>
        <taxon>Actinomycetes</taxon>
        <taxon>Kitasatosporales</taxon>
        <taxon>Streptomycetaceae</taxon>
        <taxon>Actinacidiphila</taxon>
    </lineage>
</organism>
<feature type="transmembrane region" description="Helical" evidence="2">
    <location>
        <begin position="92"/>
        <end position="113"/>
    </location>
</feature>
<feature type="transmembrane region" description="Helical" evidence="2">
    <location>
        <begin position="178"/>
        <end position="199"/>
    </location>
</feature>
<dbReference type="Pfam" id="PF12679">
    <property type="entry name" value="ABC2_membrane_2"/>
    <property type="match status" value="1"/>
</dbReference>
<keyword evidence="2" id="KW-1133">Transmembrane helix</keyword>
<feature type="transmembrane region" description="Helical" evidence="2">
    <location>
        <begin position="46"/>
        <end position="72"/>
    </location>
</feature>
<keyword evidence="4" id="KW-1185">Reference proteome</keyword>
<evidence type="ECO:0000313" key="3">
    <source>
        <dbReference type="EMBL" id="CAG6397294.1"/>
    </source>
</evidence>
<name>A0A9W4E1C8_9ACTN</name>
<feature type="transmembrane region" description="Helical" evidence="2">
    <location>
        <begin position="134"/>
        <end position="158"/>
    </location>
</feature>
<keyword evidence="2" id="KW-0812">Transmembrane</keyword>
<dbReference type="EMBL" id="CAJSLV010000083">
    <property type="protein sequence ID" value="CAG6397294.1"/>
    <property type="molecule type" value="Genomic_DNA"/>
</dbReference>
<accession>A0A9W4E1C8</accession>
<gene>
    <name evidence="3" type="ORF">SCOCK_510031</name>
</gene>
<evidence type="ECO:0000256" key="2">
    <source>
        <dbReference type="SAM" id="Phobius"/>
    </source>
</evidence>
<feature type="region of interest" description="Disordered" evidence="1">
    <location>
        <begin position="1"/>
        <end position="21"/>
    </location>
</feature>
<dbReference type="RefSeq" id="WP_251497127.1">
    <property type="nucleotide sequence ID" value="NZ_CAJSLV010000083.1"/>
</dbReference>
<proteinExistence type="predicted"/>
<feature type="transmembrane region" description="Helical" evidence="2">
    <location>
        <begin position="256"/>
        <end position="277"/>
    </location>
</feature>
<feature type="transmembrane region" description="Helical" evidence="2">
    <location>
        <begin position="206"/>
        <end position="227"/>
    </location>
</feature>
<dbReference type="Proteomes" id="UP001152519">
    <property type="component" value="Unassembled WGS sequence"/>
</dbReference>
<reference evidence="3" key="1">
    <citation type="submission" date="2021-05" db="EMBL/GenBank/DDBJ databases">
        <authorList>
            <person name="Arsene-Ploetze F."/>
        </authorList>
    </citation>
    <scope>NUCLEOTIDE SEQUENCE</scope>
    <source>
        <strain evidence="3">DSM 42138</strain>
    </source>
</reference>